<dbReference type="AlphaFoldDB" id="A0AAD9PEW0"/>
<comment type="caution">
    <text evidence="1">The sequence shown here is derived from an EMBL/GenBank/DDBJ whole genome shotgun (WGS) entry which is preliminary data.</text>
</comment>
<dbReference type="EMBL" id="JAODUO010000011">
    <property type="protein sequence ID" value="KAK2193529.1"/>
    <property type="molecule type" value="Genomic_DNA"/>
</dbReference>
<evidence type="ECO:0000313" key="2">
    <source>
        <dbReference type="Proteomes" id="UP001209878"/>
    </source>
</evidence>
<proteinExistence type="predicted"/>
<name>A0AAD9PEW0_RIDPI</name>
<protein>
    <submittedName>
        <fullName evidence="1">Uncharacterized protein</fullName>
    </submittedName>
</protein>
<dbReference type="Proteomes" id="UP001209878">
    <property type="component" value="Unassembled WGS sequence"/>
</dbReference>
<evidence type="ECO:0000313" key="1">
    <source>
        <dbReference type="EMBL" id="KAK2193529.1"/>
    </source>
</evidence>
<gene>
    <name evidence="1" type="ORF">NP493_10g02007</name>
</gene>
<keyword evidence="2" id="KW-1185">Reference proteome</keyword>
<reference evidence="1" key="1">
    <citation type="journal article" date="2023" name="Mol. Biol. Evol.">
        <title>Third-Generation Sequencing Reveals the Adaptive Role of the Epigenome in Three Deep-Sea Polychaetes.</title>
        <authorList>
            <person name="Perez M."/>
            <person name="Aroh O."/>
            <person name="Sun Y."/>
            <person name="Lan Y."/>
            <person name="Juniper S.K."/>
            <person name="Young C.R."/>
            <person name="Angers B."/>
            <person name="Qian P.Y."/>
        </authorList>
    </citation>
    <scope>NUCLEOTIDE SEQUENCE</scope>
    <source>
        <strain evidence="1">R07B-5</strain>
    </source>
</reference>
<sequence length="81" mass="9391">MFTLIHPSYVSVLFKLYSTVSEVVSEAKIRNVRKRVWVSVWNGDSSLVTSLPIRCIYISRSSIRKVHLRVEQFRPTFMSTG</sequence>
<accession>A0AAD9PEW0</accession>
<organism evidence="1 2">
    <name type="scientific">Ridgeia piscesae</name>
    <name type="common">Tubeworm</name>
    <dbReference type="NCBI Taxonomy" id="27915"/>
    <lineage>
        <taxon>Eukaryota</taxon>
        <taxon>Metazoa</taxon>
        <taxon>Spiralia</taxon>
        <taxon>Lophotrochozoa</taxon>
        <taxon>Annelida</taxon>
        <taxon>Polychaeta</taxon>
        <taxon>Sedentaria</taxon>
        <taxon>Canalipalpata</taxon>
        <taxon>Sabellida</taxon>
        <taxon>Siboglinidae</taxon>
        <taxon>Ridgeia</taxon>
    </lineage>
</organism>